<sequence length="90" mass="9791">MTHSVFPGADLIESGLRDLSGGVESVPALLVSIGAPRLQRVGIVVPHPFPSPERRLYALLQQTEGDAAHARYNALIRRLVSYERAAECAR</sequence>
<dbReference type="Proteomes" id="UP000318509">
    <property type="component" value="Unassembled WGS sequence"/>
</dbReference>
<dbReference type="EMBL" id="VBAK01000165">
    <property type="protein sequence ID" value="TMI87188.1"/>
    <property type="molecule type" value="Genomic_DNA"/>
</dbReference>
<evidence type="ECO:0000313" key="1">
    <source>
        <dbReference type="EMBL" id="TMI87188.1"/>
    </source>
</evidence>
<dbReference type="AlphaFoldDB" id="A0A537JUG7"/>
<protein>
    <submittedName>
        <fullName evidence="1">Uncharacterized protein</fullName>
    </submittedName>
</protein>
<gene>
    <name evidence="1" type="ORF">E6H00_16360</name>
</gene>
<organism evidence="1 2">
    <name type="scientific">Candidatus Segetimicrobium genomatis</name>
    <dbReference type="NCBI Taxonomy" id="2569760"/>
    <lineage>
        <taxon>Bacteria</taxon>
        <taxon>Bacillati</taxon>
        <taxon>Candidatus Sysuimicrobiota</taxon>
        <taxon>Candidatus Sysuimicrobiia</taxon>
        <taxon>Candidatus Sysuimicrobiales</taxon>
        <taxon>Candidatus Segetimicrobiaceae</taxon>
        <taxon>Candidatus Segetimicrobium</taxon>
    </lineage>
</organism>
<proteinExistence type="predicted"/>
<reference evidence="1 2" key="1">
    <citation type="journal article" date="2019" name="Nat. Microbiol.">
        <title>Mediterranean grassland soil C-N compound turnover is dependent on rainfall and depth, and is mediated by genomically divergent microorganisms.</title>
        <authorList>
            <person name="Diamond S."/>
            <person name="Andeer P.F."/>
            <person name="Li Z."/>
            <person name="Crits-Christoph A."/>
            <person name="Burstein D."/>
            <person name="Anantharaman K."/>
            <person name="Lane K.R."/>
            <person name="Thomas B.C."/>
            <person name="Pan C."/>
            <person name="Northen T.R."/>
            <person name="Banfield J.F."/>
        </authorList>
    </citation>
    <scope>NUCLEOTIDE SEQUENCE [LARGE SCALE GENOMIC DNA]</scope>
    <source>
        <strain evidence="1">NP_3</strain>
    </source>
</reference>
<evidence type="ECO:0000313" key="2">
    <source>
        <dbReference type="Proteomes" id="UP000318509"/>
    </source>
</evidence>
<name>A0A537JUG7_9BACT</name>
<accession>A0A537JUG7</accession>
<comment type="caution">
    <text evidence="1">The sequence shown here is derived from an EMBL/GenBank/DDBJ whole genome shotgun (WGS) entry which is preliminary data.</text>
</comment>